<dbReference type="EMBL" id="JAUOZU010000029">
    <property type="protein sequence ID" value="MDO6967096.1"/>
    <property type="molecule type" value="Genomic_DNA"/>
</dbReference>
<reference evidence="2" key="2">
    <citation type="submission" date="2023-07" db="EMBL/GenBank/DDBJ databases">
        <authorList>
            <person name="Shen H."/>
        </authorList>
    </citation>
    <scope>NUCLEOTIDE SEQUENCE</scope>
    <source>
        <strain evidence="2">TNR-22</strain>
    </source>
</reference>
<organism evidence="2 3">
    <name type="scientific">Rhizobium alvei</name>
    <dbReference type="NCBI Taxonomy" id="1132659"/>
    <lineage>
        <taxon>Bacteria</taxon>
        <taxon>Pseudomonadati</taxon>
        <taxon>Pseudomonadota</taxon>
        <taxon>Alphaproteobacteria</taxon>
        <taxon>Hyphomicrobiales</taxon>
        <taxon>Rhizobiaceae</taxon>
        <taxon>Rhizobium/Agrobacterium group</taxon>
        <taxon>Rhizobium</taxon>
    </lineage>
</organism>
<accession>A0ABT8YTJ6</accession>
<gene>
    <name evidence="2" type="ORF">Q4481_24335</name>
</gene>
<reference evidence="2" key="1">
    <citation type="journal article" date="2015" name="Int. J. Syst. Evol. Microbiol.">
        <title>Rhizobium alvei sp. nov., isolated from a freshwater river.</title>
        <authorList>
            <person name="Sheu S.Y."/>
            <person name="Huang H.W."/>
            <person name="Young C.C."/>
            <person name="Chen W.M."/>
        </authorList>
    </citation>
    <scope>NUCLEOTIDE SEQUENCE</scope>
    <source>
        <strain evidence="2">TNR-22</strain>
    </source>
</reference>
<evidence type="ECO:0000256" key="1">
    <source>
        <dbReference type="SAM" id="MobiDB-lite"/>
    </source>
</evidence>
<proteinExistence type="predicted"/>
<keyword evidence="3" id="KW-1185">Reference proteome</keyword>
<dbReference type="Proteomes" id="UP001174932">
    <property type="component" value="Unassembled WGS sequence"/>
</dbReference>
<dbReference type="RefSeq" id="WP_304379026.1">
    <property type="nucleotide sequence ID" value="NZ_JAUOZU010000029.1"/>
</dbReference>
<evidence type="ECO:0000313" key="3">
    <source>
        <dbReference type="Proteomes" id="UP001174932"/>
    </source>
</evidence>
<evidence type="ECO:0000313" key="2">
    <source>
        <dbReference type="EMBL" id="MDO6967096.1"/>
    </source>
</evidence>
<name>A0ABT8YTJ6_9HYPH</name>
<comment type="caution">
    <text evidence="2">The sequence shown here is derived from an EMBL/GenBank/DDBJ whole genome shotgun (WGS) entry which is preliminary data.</text>
</comment>
<evidence type="ECO:0008006" key="4">
    <source>
        <dbReference type="Google" id="ProtNLM"/>
    </source>
</evidence>
<protein>
    <recommendedName>
        <fullName evidence="4">Chemotaxis protein</fullName>
    </recommendedName>
</protein>
<sequence length="192" mass="20552">MMRPCLADLLAADEAALPFDPLDFDPALLYEPPPGLKVRRGLADIVAPETKAAQAKEPSPAEELISLLGEMRAEMRAQFASFKEIRLAAEQVLAAGDEAETKLAKADLKAANDGLTQLVRMFEKIDSLQRSLVRDVEEAGERLVDNRSIDELVASLQSRIEARLAERQAASAGAADWSARAGDGTVAAAAPT</sequence>
<feature type="region of interest" description="Disordered" evidence="1">
    <location>
        <begin position="172"/>
        <end position="192"/>
    </location>
</feature>